<sequence>MLTQIDCKGKLISAATSGSYTFVGLATDQVRCFNWKTGRLVRGYECHAGPVTCILLSADRRHMYTGSWDRMILKIAIQEKALSTTTIFATGPNETSHDDFVKAMIFGPGEEVIYSASGDGKVYSWPIGEHARALAATDSSSQEVSPYLIPKVLQVSKRAVESLCLLPLAADGHTLIAATTSDNAVVIIDGTTMVVVYTLKRHPSNVQHVRFAGELLWTACADNTIRAFELPLDLFRIEGLGVPEERQKRETLALQRETLIHSLDVGDWVLDWDFTDDESLLNKQGYIVVGLRNKRLLFLGLAGGLQVVRSQKKFFDGVSAVNVVYQMISHITGEVPTLMVVCASWDHFIRRFYCDPDHEDENTEISDVSLSDSEESRRIVQEIQDARLRAMLQPDDA</sequence>
<dbReference type="Pfam" id="PF00400">
    <property type="entry name" value="WD40"/>
    <property type="match status" value="2"/>
</dbReference>
<dbReference type="PANTHER" id="PTHR19855:SF31">
    <property type="entry name" value="TRANSCRIPTIONAL REGULATOR STERILE APETALA"/>
    <property type="match status" value="1"/>
</dbReference>
<reference evidence="2 3" key="1">
    <citation type="submission" date="2019-05" db="EMBL/GenBank/DDBJ databases">
        <title>The compact genome of Giardia muris reveals important steps in the evolution of intestinal protozoan parasites.</title>
        <authorList>
            <person name="Xu F."/>
            <person name="Jimenez-Gonzalez A."/>
            <person name="Einarsson E."/>
            <person name="Astvaldsson A."/>
            <person name="Peirasmaki D."/>
            <person name="Eckmann L."/>
            <person name="Andersson J.O."/>
            <person name="Svard S.G."/>
            <person name="Jerlstrom-Hultqvist J."/>
        </authorList>
    </citation>
    <scope>NUCLEOTIDE SEQUENCE [LARGE SCALE GENOMIC DNA]</scope>
    <source>
        <strain evidence="2 3">Roberts-Thomson</strain>
    </source>
</reference>
<name>A0A4Z1T0M3_GIAMU</name>
<evidence type="ECO:0000313" key="3">
    <source>
        <dbReference type="Proteomes" id="UP000315496"/>
    </source>
</evidence>
<evidence type="ECO:0000256" key="1">
    <source>
        <dbReference type="PROSITE-ProRule" id="PRU00221"/>
    </source>
</evidence>
<proteinExistence type="predicted"/>
<dbReference type="PANTHER" id="PTHR19855">
    <property type="entry name" value="WD40 REPEAT PROTEIN 12, 37"/>
    <property type="match status" value="1"/>
</dbReference>
<dbReference type="EMBL" id="VDLU01000003">
    <property type="protein sequence ID" value="TNJ27453.1"/>
    <property type="molecule type" value="Genomic_DNA"/>
</dbReference>
<comment type="caution">
    <text evidence="2">The sequence shown here is derived from an EMBL/GenBank/DDBJ whole genome shotgun (WGS) entry which is preliminary data.</text>
</comment>
<feature type="repeat" description="WD" evidence="1">
    <location>
        <begin position="94"/>
        <end position="125"/>
    </location>
</feature>
<keyword evidence="3" id="KW-1185">Reference proteome</keyword>
<dbReference type="InterPro" id="IPR015943">
    <property type="entry name" value="WD40/YVTN_repeat-like_dom_sf"/>
</dbReference>
<organism evidence="2 3">
    <name type="scientific">Giardia muris</name>
    <dbReference type="NCBI Taxonomy" id="5742"/>
    <lineage>
        <taxon>Eukaryota</taxon>
        <taxon>Metamonada</taxon>
        <taxon>Diplomonadida</taxon>
        <taxon>Hexamitidae</taxon>
        <taxon>Giardiinae</taxon>
        <taxon>Giardia</taxon>
    </lineage>
</organism>
<dbReference type="SUPFAM" id="SSF50978">
    <property type="entry name" value="WD40 repeat-like"/>
    <property type="match status" value="1"/>
</dbReference>
<dbReference type="Gene3D" id="2.130.10.10">
    <property type="entry name" value="YVTN repeat-like/Quinoprotein amine dehydrogenase"/>
    <property type="match status" value="2"/>
</dbReference>
<keyword evidence="1" id="KW-0853">WD repeat</keyword>
<dbReference type="InterPro" id="IPR001680">
    <property type="entry name" value="WD40_rpt"/>
</dbReference>
<dbReference type="AlphaFoldDB" id="A0A4Z1T0M3"/>
<dbReference type="OrthoDB" id="6262491at2759"/>
<protein>
    <submittedName>
        <fullName evidence="2">WD40 repeat protein</fullName>
    </submittedName>
</protein>
<gene>
    <name evidence="2" type="ORF">GMRT_12477</name>
</gene>
<dbReference type="PROSITE" id="PS50082">
    <property type="entry name" value="WD_REPEATS_2"/>
    <property type="match status" value="1"/>
</dbReference>
<dbReference type="Proteomes" id="UP000315496">
    <property type="component" value="Chromosome 3"/>
</dbReference>
<evidence type="ECO:0000313" key="2">
    <source>
        <dbReference type="EMBL" id="TNJ27453.1"/>
    </source>
</evidence>
<dbReference type="InterPro" id="IPR036322">
    <property type="entry name" value="WD40_repeat_dom_sf"/>
</dbReference>
<dbReference type="SMART" id="SM00320">
    <property type="entry name" value="WD40"/>
    <property type="match status" value="3"/>
</dbReference>
<accession>A0A4Z1T0M3</accession>
<dbReference type="VEuPathDB" id="GiardiaDB:GMRT_12477"/>